<feature type="region of interest" description="Disordered" evidence="1">
    <location>
        <begin position="67"/>
        <end position="114"/>
    </location>
</feature>
<dbReference type="EMBL" id="FUYA01000010">
    <property type="protein sequence ID" value="SKA79606.1"/>
    <property type="molecule type" value="Genomic_DNA"/>
</dbReference>
<accession>A0A1T4WQK9</accession>
<evidence type="ECO:0000313" key="2">
    <source>
        <dbReference type="EMBL" id="SKA79606.1"/>
    </source>
</evidence>
<proteinExistence type="predicted"/>
<reference evidence="2 3" key="1">
    <citation type="submission" date="2017-02" db="EMBL/GenBank/DDBJ databases">
        <authorList>
            <person name="Peterson S.W."/>
        </authorList>
    </citation>
    <scope>NUCLEOTIDE SEQUENCE [LARGE SCALE GENOMIC DNA]</scope>
    <source>
        <strain evidence="2 3">DSM 18034</strain>
    </source>
</reference>
<evidence type="ECO:0000256" key="1">
    <source>
        <dbReference type="SAM" id="MobiDB-lite"/>
    </source>
</evidence>
<gene>
    <name evidence="2" type="ORF">SAMN02745702_02548</name>
</gene>
<name>A0A1T4WQK9_9BACT</name>
<keyword evidence="3" id="KW-1185">Reference proteome</keyword>
<dbReference type="RefSeq" id="WP_078685825.1">
    <property type="nucleotide sequence ID" value="NZ_FUYA01000010.1"/>
</dbReference>
<feature type="compositionally biased region" description="Basic residues" evidence="1">
    <location>
        <begin position="105"/>
        <end position="114"/>
    </location>
</feature>
<protein>
    <submittedName>
        <fullName evidence="2">Uncharacterized protein</fullName>
    </submittedName>
</protein>
<dbReference type="AlphaFoldDB" id="A0A1T4WQK9"/>
<dbReference type="STRING" id="1121442.SAMN02745702_02548"/>
<sequence>MDKALSKMARQLLAYDEASLTSLWDKYAKKVEAYEPTQQWEEAVIILSMIQAVRFKNQLFNFHWKEMSTPDNDAPAPKTEELDNPFARRASTPSEQRGSNEHCKLLRFRPRKND</sequence>
<dbReference type="Proteomes" id="UP000189733">
    <property type="component" value="Unassembled WGS sequence"/>
</dbReference>
<evidence type="ECO:0000313" key="3">
    <source>
        <dbReference type="Proteomes" id="UP000189733"/>
    </source>
</evidence>
<organism evidence="2 3">
    <name type="scientific">Desulfobaculum bizertense DSM 18034</name>
    <dbReference type="NCBI Taxonomy" id="1121442"/>
    <lineage>
        <taxon>Bacteria</taxon>
        <taxon>Pseudomonadati</taxon>
        <taxon>Thermodesulfobacteriota</taxon>
        <taxon>Desulfovibrionia</taxon>
        <taxon>Desulfovibrionales</taxon>
        <taxon>Desulfovibrionaceae</taxon>
        <taxon>Desulfobaculum</taxon>
    </lineage>
</organism>